<dbReference type="InterPro" id="IPR056884">
    <property type="entry name" value="NPHP3-like_N"/>
</dbReference>
<protein>
    <recommendedName>
        <fullName evidence="2">NACHT domain-containing protein</fullName>
    </recommendedName>
</protein>
<keyword evidence="4" id="KW-1185">Reference proteome</keyword>
<reference evidence="3" key="1">
    <citation type="submission" date="2020-01" db="EMBL/GenBank/DDBJ databases">
        <authorList>
            <consortium name="DOE Joint Genome Institute"/>
            <person name="Haridas S."/>
            <person name="Albert R."/>
            <person name="Binder M."/>
            <person name="Bloem J."/>
            <person name="Labutti K."/>
            <person name="Salamov A."/>
            <person name="Andreopoulos B."/>
            <person name="Baker S.E."/>
            <person name="Barry K."/>
            <person name="Bills G."/>
            <person name="Bluhm B.H."/>
            <person name="Cannon C."/>
            <person name="Castanera R."/>
            <person name="Culley D.E."/>
            <person name="Daum C."/>
            <person name="Ezra D."/>
            <person name="Gonzalez J.B."/>
            <person name="Henrissat B."/>
            <person name="Kuo A."/>
            <person name="Liang C."/>
            <person name="Lipzen A."/>
            <person name="Lutzoni F."/>
            <person name="Magnuson J."/>
            <person name="Mondo S."/>
            <person name="Nolan M."/>
            <person name="Ohm R."/>
            <person name="Pangilinan J."/>
            <person name="Park H.-J."/>
            <person name="Ramirez L."/>
            <person name="Alfaro M."/>
            <person name="Sun H."/>
            <person name="Tritt A."/>
            <person name="Yoshinaga Y."/>
            <person name="Zwiers L.-H."/>
            <person name="Turgeon B.G."/>
            <person name="Goodwin S.B."/>
            <person name="Spatafora J.W."/>
            <person name="Crous P.W."/>
            <person name="Grigoriev I.V."/>
        </authorList>
    </citation>
    <scope>NUCLEOTIDE SEQUENCE</scope>
    <source>
        <strain evidence="3">CBS 394.84</strain>
    </source>
</reference>
<sequence>MKALKELETLLPPAAVSVNGQSSKPRKLDAAVAALAWPLKTGKAKKLLQEIIQHKTTINLALTAEFVQDLKDVKQKTEQIQDLLTDSERRDLYRWLATTNPSDIHNRSQNLYEPGTATWMLRTPQWPLWIEGKYRCLWIHGIPGAGKSILASHLAEEIEKHCASSSTDSARFGHAYYYCYFGHNQDEASHFLRWIIVEISRQSTKVPEDLQIMYKSGKTPNLSSLLSILHSIIKGFERVFIVLDAVDESMPRADLLRVIRDLSTDARFSSIGLLVTSREYIDIEQVLEGCSIPITMSNPFVEEDIGTLVHSTVQSDPRYQRWPDDLRRELQATIPKKAKGMFRWAACQLDILRRTRPDASAISAALSNLPRTLDETYELIFLAIPEEDWLSVQHVFHWMVYHNDLFGDNIPLNTLLLAVQQSTVDSLFPGSDQLHDFEGLRERCGCLILVEQKPWPRTRRPNIDDPRQNTVSFAHYTVKEYLNSPRIAQKRVSFFALQQERIQKHFAGIALHQALSIPPDMLDGCDDQDEEVEVIHGLLRSNFNVYCGVSSILQLHVYSKVSSSDPALMELSEALVNPHRPSYGDLVTLLTTVHLDLEIR</sequence>
<proteinExistence type="predicted"/>
<dbReference type="PANTHER" id="PTHR10039">
    <property type="entry name" value="AMELOGENIN"/>
    <property type="match status" value="1"/>
</dbReference>
<dbReference type="InterPro" id="IPR027417">
    <property type="entry name" value="P-loop_NTPase"/>
</dbReference>
<dbReference type="OrthoDB" id="1577640at2759"/>
<dbReference type="Pfam" id="PF24883">
    <property type="entry name" value="NPHP3_N"/>
    <property type="match status" value="1"/>
</dbReference>
<evidence type="ECO:0000313" key="3">
    <source>
        <dbReference type="EMBL" id="KAF1850095.1"/>
    </source>
</evidence>
<name>A0A9P4GQY9_9PLEO</name>
<dbReference type="SUPFAM" id="SSF52540">
    <property type="entry name" value="P-loop containing nucleoside triphosphate hydrolases"/>
    <property type="match status" value="1"/>
</dbReference>
<evidence type="ECO:0000259" key="2">
    <source>
        <dbReference type="PROSITE" id="PS50837"/>
    </source>
</evidence>
<dbReference type="EMBL" id="ML976614">
    <property type="protein sequence ID" value="KAF1850095.1"/>
    <property type="molecule type" value="Genomic_DNA"/>
</dbReference>
<keyword evidence="1" id="KW-0677">Repeat</keyword>
<feature type="domain" description="NACHT" evidence="2">
    <location>
        <begin position="135"/>
        <end position="278"/>
    </location>
</feature>
<dbReference type="PROSITE" id="PS50837">
    <property type="entry name" value="NACHT"/>
    <property type="match status" value="1"/>
</dbReference>
<feature type="non-terminal residue" evidence="3">
    <location>
        <position position="600"/>
    </location>
</feature>
<dbReference type="RefSeq" id="XP_040792658.1">
    <property type="nucleotide sequence ID" value="XM_040929844.1"/>
</dbReference>
<dbReference type="AlphaFoldDB" id="A0A9P4GQY9"/>
<evidence type="ECO:0000313" key="4">
    <source>
        <dbReference type="Proteomes" id="UP000800039"/>
    </source>
</evidence>
<dbReference type="Gene3D" id="3.40.50.300">
    <property type="entry name" value="P-loop containing nucleotide triphosphate hydrolases"/>
    <property type="match status" value="1"/>
</dbReference>
<dbReference type="GeneID" id="63847096"/>
<dbReference type="InterPro" id="IPR007111">
    <property type="entry name" value="NACHT_NTPase"/>
</dbReference>
<accession>A0A9P4GQY9</accession>
<evidence type="ECO:0000256" key="1">
    <source>
        <dbReference type="ARBA" id="ARBA00022737"/>
    </source>
</evidence>
<gene>
    <name evidence="3" type="ORF">K460DRAFT_300801</name>
</gene>
<dbReference type="PANTHER" id="PTHR10039:SF16">
    <property type="entry name" value="GPI INOSITOL-DEACYLASE"/>
    <property type="match status" value="1"/>
</dbReference>
<comment type="caution">
    <text evidence="3">The sequence shown here is derived from an EMBL/GenBank/DDBJ whole genome shotgun (WGS) entry which is preliminary data.</text>
</comment>
<dbReference type="Proteomes" id="UP000800039">
    <property type="component" value="Unassembled WGS sequence"/>
</dbReference>
<organism evidence="3 4">
    <name type="scientific">Cucurbitaria berberidis CBS 394.84</name>
    <dbReference type="NCBI Taxonomy" id="1168544"/>
    <lineage>
        <taxon>Eukaryota</taxon>
        <taxon>Fungi</taxon>
        <taxon>Dikarya</taxon>
        <taxon>Ascomycota</taxon>
        <taxon>Pezizomycotina</taxon>
        <taxon>Dothideomycetes</taxon>
        <taxon>Pleosporomycetidae</taxon>
        <taxon>Pleosporales</taxon>
        <taxon>Pleosporineae</taxon>
        <taxon>Cucurbitariaceae</taxon>
        <taxon>Cucurbitaria</taxon>
    </lineage>
</organism>